<dbReference type="SUPFAM" id="SSF54928">
    <property type="entry name" value="RNA-binding domain, RBD"/>
    <property type="match status" value="1"/>
</dbReference>
<gene>
    <name evidence="3" type="ORF">BB561_004553</name>
</gene>
<comment type="caution">
    <text evidence="3">The sequence shown here is derived from an EMBL/GenBank/DDBJ whole genome shotgun (WGS) entry which is preliminary data.</text>
</comment>
<keyword evidence="4" id="KW-1185">Reference proteome</keyword>
<name>A0A2T9YFR7_9FUNG</name>
<organism evidence="3 4">
    <name type="scientific">Smittium simulii</name>
    <dbReference type="NCBI Taxonomy" id="133385"/>
    <lineage>
        <taxon>Eukaryota</taxon>
        <taxon>Fungi</taxon>
        <taxon>Fungi incertae sedis</taxon>
        <taxon>Zoopagomycota</taxon>
        <taxon>Kickxellomycotina</taxon>
        <taxon>Harpellomycetes</taxon>
        <taxon>Harpellales</taxon>
        <taxon>Legeriomycetaceae</taxon>
        <taxon>Smittium</taxon>
    </lineage>
</organism>
<dbReference type="InterPro" id="IPR000504">
    <property type="entry name" value="RRM_dom"/>
</dbReference>
<feature type="domain" description="RRM" evidence="2">
    <location>
        <begin position="69"/>
        <end position="146"/>
    </location>
</feature>
<dbReference type="EMBL" id="MBFR01000218">
    <property type="protein sequence ID" value="PVU91155.1"/>
    <property type="molecule type" value="Genomic_DNA"/>
</dbReference>
<dbReference type="Proteomes" id="UP000245383">
    <property type="component" value="Unassembled WGS sequence"/>
</dbReference>
<proteinExistence type="predicted"/>
<dbReference type="CDD" id="cd00590">
    <property type="entry name" value="RRM_SF"/>
    <property type="match status" value="1"/>
</dbReference>
<evidence type="ECO:0000313" key="4">
    <source>
        <dbReference type="Proteomes" id="UP000245383"/>
    </source>
</evidence>
<evidence type="ECO:0000256" key="1">
    <source>
        <dbReference type="PROSITE-ProRule" id="PRU00176"/>
    </source>
</evidence>
<dbReference type="InterPro" id="IPR035979">
    <property type="entry name" value="RBD_domain_sf"/>
</dbReference>
<dbReference type="AlphaFoldDB" id="A0A2T9YFR7"/>
<dbReference type="GO" id="GO:0003723">
    <property type="term" value="F:RNA binding"/>
    <property type="evidence" value="ECO:0007669"/>
    <property type="project" value="UniProtKB-UniRule"/>
</dbReference>
<evidence type="ECO:0000259" key="2">
    <source>
        <dbReference type="PROSITE" id="PS50102"/>
    </source>
</evidence>
<dbReference type="Pfam" id="PF00076">
    <property type="entry name" value="RRM_1"/>
    <property type="match status" value="1"/>
</dbReference>
<evidence type="ECO:0000313" key="3">
    <source>
        <dbReference type="EMBL" id="PVU91155.1"/>
    </source>
</evidence>
<dbReference type="SMART" id="SM00360">
    <property type="entry name" value="RRM"/>
    <property type="match status" value="1"/>
</dbReference>
<keyword evidence="1" id="KW-0694">RNA-binding</keyword>
<dbReference type="InterPro" id="IPR012677">
    <property type="entry name" value="Nucleotide-bd_a/b_plait_sf"/>
</dbReference>
<dbReference type="Gene3D" id="3.30.70.330">
    <property type="match status" value="1"/>
</dbReference>
<dbReference type="OrthoDB" id="10452327at2759"/>
<reference evidence="3 4" key="1">
    <citation type="journal article" date="2018" name="MBio">
        <title>Comparative Genomics Reveals the Core Gene Toolbox for the Fungus-Insect Symbiosis.</title>
        <authorList>
            <person name="Wang Y."/>
            <person name="Stata M."/>
            <person name="Wang W."/>
            <person name="Stajich J.E."/>
            <person name="White M.M."/>
            <person name="Moncalvo J.M."/>
        </authorList>
    </citation>
    <scope>NUCLEOTIDE SEQUENCE [LARGE SCALE GENOMIC DNA]</scope>
    <source>
        <strain evidence="3 4">SWE-8-4</strain>
    </source>
</reference>
<dbReference type="PROSITE" id="PS50102">
    <property type="entry name" value="RRM"/>
    <property type="match status" value="1"/>
</dbReference>
<sequence>MRSSSLLNRNSLLLLSKSCLECYPAYFFKKTYPRLSSFSTFSFCFKDIEVSKNLTSTPALDASEREILKNIQIKLLPATTTPEDIYKLSDNSSQIKKIDFLYNSNLKFKGTCFVYFDTVAHAQNFFYSAHKTALSKKFLQINYTFNTAKDEFFDDKKYFKFSKKTVAVYGFPKIATAQNLIDRFDGFEFVSAVSSPIVEFLHTGNQTSNTLKKYFLFYFATESEAHRFVRSINMKNFYYHKNDYPDTLNAWILY</sequence>
<accession>A0A2T9YFR7</accession>
<protein>
    <recommendedName>
        <fullName evidence="2">RRM domain-containing protein</fullName>
    </recommendedName>
</protein>